<protein>
    <submittedName>
        <fullName evidence="6">ATP-binding cassette domain-containing protein</fullName>
    </submittedName>
</protein>
<dbReference type="InterPro" id="IPR027417">
    <property type="entry name" value="P-loop_NTPase"/>
</dbReference>
<accession>A0A9D0ZMU1</accession>
<reference evidence="6" key="1">
    <citation type="submission" date="2020-10" db="EMBL/GenBank/DDBJ databases">
        <authorList>
            <person name="Gilroy R."/>
        </authorList>
    </citation>
    <scope>NUCLEOTIDE SEQUENCE</scope>
    <source>
        <strain evidence="6">ChiSjej6B24-2974</strain>
    </source>
</reference>
<comment type="similarity">
    <text evidence="1">Belongs to the ABC transporter superfamily.</text>
</comment>
<dbReference type="CDD" id="cd03257">
    <property type="entry name" value="ABC_NikE_OppD_transporters"/>
    <property type="match status" value="1"/>
</dbReference>
<dbReference type="GO" id="GO:0016887">
    <property type="term" value="F:ATP hydrolysis activity"/>
    <property type="evidence" value="ECO:0007669"/>
    <property type="project" value="InterPro"/>
</dbReference>
<dbReference type="GO" id="GO:0055085">
    <property type="term" value="P:transmembrane transport"/>
    <property type="evidence" value="ECO:0007669"/>
    <property type="project" value="UniProtKB-ARBA"/>
</dbReference>
<evidence type="ECO:0000256" key="4">
    <source>
        <dbReference type="ARBA" id="ARBA00022840"/>
    </source>
</evidence>
<evidence type="ECO:0000256" key="1">
    <source>
        <dbReference type="ARBA" id="ARBA00005417"/>
    </source>
</evidence>
<dbReference type="SMART" id="SM00382">
    <property type="entry name" value="AAA"/>
    <property type="match status" value="1"/>
</dbReference>
<comment type="caution">
    <text evidence="6">The sequence shown here is derived from an EMBL/GenBank/DDBJ whole genome shotgun (WGS) entry which is preliminary data.</text>
</comment>
<dbReference type="GO" id="GO:0015833">
    <property type="term" value="P:peptide transport"/>
    <property type="evidence" value="ECO:0007669"/>
    <property type="project" value="InterPro"/>
</dbReference>
<keyword evidence="2" id="KW-0813">Transport</keyword>
<dbReference type="InterPro" id="IPR017871">
    <property type="entry name" value="ABC_transporter-like_CS"/>
</dbReference>
<dbReference type="NCBIfam" id="TIGR01727">
    <property type="entry name" value="oligo_HPY"/>
    <property type="match status" value="1"/>
</dbReference>
<dbReference type="GO" id="GO:0005524">
    <property type="term" value="F:ATP binding"/>
    <property type="evidence" value="ECO:0007669"/>
    <property type="project" value="UniProtKB-KW"/>
</dbReference>
<evidence type="ECO:0000256" key="3">
    <source>
        <dbReference type="ARBA" id="ARBA00022741"/>
    </source>
</evidence>
<dbReference type="EMBL" id="DVFZ01000095">
    <property type="protein sequence ID" value="HIQ83320.1"/>
    <property type="molecule type" value="Genomic_DNA"/>
</dbReference>
<dbReference type="Gene3D" id="3.40.50.300">
    <property type="entry name" value="P-loop containing nucleotide triphosphate hydrolases"/>
    <property type="match status" value="1"/>
</dbReference>
<dbReference type="PANTHER" id="PTHR43776:SF7">
    <property type="entry name" value="D,D-DIPEPTIDE TRANSPORT ATP-BINDING PROTEIN DDPF-RELATED"/>
    <property type="match status" value="1"/>
</dbReference>
<dbReference type="Proteomes" id="UP000824260">
    <property type="component" value="Unassembled WGS sequence"/>
</dbReference>
<reference evidence="6" key="2">
    <citation type="journal article" date="2021" name="PeerJ">
        <title>Extensive microbial diversity within the chicken gut microbiome revealed by metagenomics and culture.</title>
        <authorList>
            <person name="Gilroy R."/>
            <person name="Ravi A."/>
            <person name="Getino M."/>
            <person name="Pursley I."/>
            <person name="Horton D.L."/>
            <person name="Alikhan N.F."/>
            <person name="Baker D."/>
            <person name="Gharbi K."/>
            <person name="Hall N."/>
            <person name="Watson M."/>
            <person name="Adriaenssens E.M."/>
            <person name="Foster-Nyarko E."/>
            <person name="Jarju S."/>
            <person name="Secka A."/>
            <person name="Antonio M."/>
            <person name="Oren A."/>
            <person name="Chaudhuri R.R."/>
            <person name="La Ragione R."/>
            <person name="Hildebrand F."/>
            <person name="Pallen M.J."/>
        </authorList>
    </citation>
    <scope>NUCLEOTIDE SEQUENCE</scope>
    <source>
        <strain evidence="6">ChiSjej6B24-2974</strain>
    </source>
</reference>
<evidence type="ECO:0000259" key="5">
    <source>
        <dbReference type="PROSITE" id="PS50893"/>
    </source>
</evidence>
<dbReference type="AlphaFoldDB" id="A0A9D0ZMU1"/>
<evidence type="ECO:0000313" key="6">
    <source>
        <dbReference type="EMBL" id="HIQ83320.1"/>
    </source>
</evidence>
<evidence type="ECO:0000313" key="7">
    <source>
        <dbReference type="Proteomes" id="UP000824260"/>
    </source>
</evidence>
<dbReference type="PANTHER" id="PTHR43776">
    <property type="entry name" value="TRANSPORT ATP-BINDING PROTEIN"/>
    <property type="match status" value="1"/>
</dbReference>
<dbReference type="InterPro" id="IPR003593">
    <property type="entry name" value="AAA+_ATPase"/>
</dbReference>
<organism evidence="6 7">
    <name type="scientific">Candidatus Pullichristensenella stercorigallinarum</name>
    <dbReference type="NCBI Taxonomy" id="2840909"/>
    <lineage>
        <taxon>Bacteria</taxon>
        <taxon>Bacillati</taxon>
        <taxon>Bacillota</taxon>
        <taxon>Clostridia</taxon>
        <taxon>Candidatus Pullichristensenella</taxon>
    </lineage>
</organism>
<keyword evidence="4 6" id="KW-0067">ATP-binding</keyword>
<dbReference type="SUPFAM" id="SSF52540">
    <property type="entry name" value="P-loop containing nucleoside triphosphate hydrolases"/>
    <property type="match status" value="1"/>
</dbReference>
<dbReference type="FunFam" id="3.40.50.300:FF:000016">
    <property type="entry name" value="Oligopeptide ABC transporter ATP-binding component"/>
    <property type="match status" value="1"/>
</dbReference>
<name>A0A9D0ZMU1_9FIRM</name>
<dbReference type="InterPro" id="IPR050319">
    <property type="entry name" value="ABC_transp_ATP-bind"/>
</dbReference>
<dbReference type="Pfam" id="PF08352">
    <property type="entry name" value="oligo_HPY"/>
    <property type="match status" value="1"/>
</dbReference>
<dbReference type="InterPro" id="IPR003439">
    <property type="entry name" value="ABC_transporter-like_ATP-bd"/>
</dbReference>
<proteinExistence type="inferred from homology"/>
<dbReference type="Pfam" id="PF00005">
    <property type="entry name" value="ABC_tran"/>
    <property type="match status" value="1"/>
</dbReference>
<sequence length="324" mass="35706">MAKGDVLVRLDNVVKHFPIRGGVLLHQVDSVKAVNGVSFEIREGETFGLVGESGCGKSTLGSVVLGLDKPTSGSVTFDGKDVHKTTGAAQRELRRQMQIVFQDPFESLNPRMTVEEIVGEGLRIHGGLSKAEIHNRVMEMLARVGLEPGHARRYPHEFSGGQRQRIGIARALIVEPRFIVCDEPVSALDVSVQAQIINLLRDLQRAYGYTYLFVAHGLNVVRYMSDRVGVMYLGKIVELADTDTLFRQPLHPYTSALLDAIPDVDAREDVFSHVLSGDVPSPVHLPTGCLFHPRCPKAMEKCKTQAPSMHCVGNSQVMCHLYDD</sequence>
<feature type="domain" description="ABC transporter" evidence="5">
    <location>
        <begin position="8"/>
        <end position="258"/>
    </location>
</feature>
<gene>
    <name evidence="6" type="ORF">IAA52_09510</name>
</gene>
<dbReference type="InterPro" id="IPR013563">
    <property type="entry name" value="Oligopep_ABC_C"/>
</dbReference>
<evidence type="ECO:0000256" key="2">
    <source>
        <dbReference type="ARBA" id="ARBA00022448"/>
    </source>
</evidence>
<keyword evidence="3" id="KW-0547">Nucleotide-binding</keyword>
<dbReference type="PROSITE" id="PS50893">
    <property type="entry name" value="ABC_TRANSPORTER_2"/>
    <property type="match status" value="1"/>
</dbReference>
<dbReference type="PROSITE" id="PS00211">
    <property type="entry name" value="ABC_TRANSPORTER_1"/>
    <property type="match status" value="1"/>
</dbReference>